<feature type="region of interest" description="Disordered" evidence="6">
    <location>
        <begin position="873"/>
        <end position="1018"/>
    </location>
</feature>
<feature type="compositionally biased region" description="Polar residues" evidence="6">
    <location>
        <begin position="902"/>
        <end position="916"/>
    </location>
</feature>
<feature type="compositionally biased region" description="Low complexity" evidence="6">
    <location>
        <begin position="886"/>
        <end position="901"/>
    </location>
</feature>
<feature type="domain" description="BRO1" evidence="7">
    <location>
        <begin position="8"/>
        <end position="392"/>
    </location>
</feature>
<comment type="caution">
    <text evidence="8">The sequence shown here is derived from an EMBL/GenBank/DDBJ whole genome shotgun (WGS) entry which is preliminary data.</text>
</comment>
<dbReference type="Pfam" id="PF03097">
    <property type="entry name" value="BRO1"/>
    <property type="match status" value="1"/>
</dbReference>
<dbReference type="Proteomes" id="UP000681722">
    <property type="component" value="Unassembled WGS sequence"/>
</dbReference>
<comment type="subcellular location">
    <subcellularLocation>
        <location evidence="2">Cytoplasm</location>
    </subcellularLocation>
    <subcellularLocation>
        <location evidence="1">Endosome</location>
    </subcellularLocation>
</comment>
<dbReference type="EMBL" id="CAJNOQ010000455">
    <property type="protein sequence ID" value="CAF0803217.1"/>
    <property type="molecule type" value="Genomic_DNA"/>
</dbReference>
<keyword evidence="5" id="KW-0175">Coiled coil</keyword>
<dbReference type="OrthoDB" id="10266451at2759"/>
<dbReference type="Pfam" id="PF13949">
    <property type="entry name" value="ALIX_LYPXL_bnd"/>
    <property type="match status" value="1"/>
</dbReference>
<keyword evidence="3" id="KW-0963">Cytoplasm</keyword>
<keyword evidence="4" id="KW-0967">Endosome</keyword>
<dbReference type="GO" id="GO:0032456">
    <property type="term" value="P:endocytic recycling"/>
    <property type="evidence" value="ECO:0007669"/>
    <property type="project" value="TreeGrafter"/>
</dbReference>
<dbReference type="Gene3D" id="1.20.140.50">
    <property type="entry name" value="alix/aip1 like domains"/>
    <property type="match status" value="1"/>
</dbReference>
<evidence type="ECO:0000256" key="2">
    <source>
        <dbReference type="ARBA" id="ARBA00004496"/>
    </source>
</evidence>
<dbReference type="SMART" id="SM01041">
    <property type="entry name" value="BRO1"/>
    <property type="match status" value="1"/>
</dbReference>
<dbReference type="Gene3D" id="1.25.40.280">
    <property type="entry name" value="alix/aip1 like domains"/>
    <property type="match status" value="1"/>
</dbReference>
<feature type="compositionally biased region" description="Low complexity" evidence="6">
    <location>
        <begin position="989"/>
        <end position="1011"/>
    </location>
</feature>
<dbReference type="Proteomes" id="UP000663829">
    <property type="component" value="Unassembled WGS sequence"/>
</dbReference>
<sequence>MEGCPRLPMLSFDLKSCMESVNLCEKIPSYISSNYQESGEKYLSECEQINRLRQSAIDASADLVGVQLLKKYYCQLQLLRNRFPMLPDTECAVRFTWEDAYQKDESSFNDARFEETAILYNIGAIYTHLAGRETRKTHDSIKNSCTYYRCAAWAYQTIRDQYTAYTPDLSPDLLTYQFYVVLAQAHETVLEKSLLDQRPASVNAHIAMQISEYYQMALVSLTKPGINSIVSKKFKKLSGHLPNYIETNVSMAKQKENKKRGEAVCYYEAAVERLQEAWKSAAKISNDKLQPFQESHTFSTDVIVGKYKSAKRDNDSVFFEKVPALSSLTAVQGAIVAKPQSFDFQDPEVCGPDIFQRLLPMDTHLAASEYSEEKAKLLREVVELVENKNRELETFLLCLQLDRVPLDDEYLRLPRDLFDCCAVVAVRPNMPKDLASLMQQLNSQHHDLEEQVEEFNQELKIFIENGNDAVKQNKELKSLQSNLKTTIESLSRANENDVELHKRMVTISQHLKLLGSPLDQLEKTLPVITELHGKTNKKLLSFLEFYSLVFLDENNKPKLSHLKTLAEKIEVMRKQREQLINDFRKKIHEDDITTLMIIRRQDSHKNLFVEQLKKHEELINIIKQNCAAQENILQMLTEANADFAEIRSKITATSEARTNLINDYINSFKSFQDVTTKANEGIEFYKKLTSNLEKLIERFSTVRQIIAKQQPPSIPSRTQLSRTSLPTRSNQEQIDREFPSISPLTSIPTSTSTMPDRPRLKDYLAIMKPETWGTDSVGRSKQLSSSDRLSTLQDTSMPSTNYYETQQLPSQFDSSFNPQFQANRSNSIPPITHSQPNLIQQPQWQDQLPSSATTRTLYSNSISQQLSMSQYDQSQKSLFTSHTSMSQPPSQQNFNQQPFSQANISSLNPQAPFNQYTNQQQTPFTHPQPHVQNQSIHNQYPSSPQEQQQRFTSQSTLQNPPVNPIVSTHYPQSVIPPSFHQPFGSVNNSLSSQYQMPPLSSQQQQQQQYQSASIPVPQTKFDPYRPQPAGAYEIPKLQPYQPQSNVLSTVQYPQHWNNNINH</sequence>
<evidence type="ECO:0000256" key="5">
    <source>
        <dbReference type="SAM" id="Coils"/>
    </source>
</evidence>
<feature type="coiled-coil region" evidence="5">
    <location>
        <begin position="434"/>
        <end position="496"/>
    </location>
</feature>
<name>A0A813SVU6_9BILA</name>
<dbReference type="InterPro" id="IPR004328">
    <property type="entry name" value="BRO1_dom"/>
</dbReference>
<feature type="compositionally biased region" description="Polar residues" evidence="6">
    <location>
        <begin position="933"/>
        <end position="971"/>
    </location>
</feature>
<dbReference type="InterPro" id="IPR038499">
    <property type="entry name" value="BRO1_sf"/>
</dbReference>
<dbReference type="InterPro" id="IPR025304">
    <property type="entry name" value="ALIX_V_dom"/>
</dbReference>
<feature type="compositionally biased region" description="Polar residues" evidence="6">
    <location>
        <begin position="873"/>
        <end position="885"/>
    </location>
</feature>
<dbReference type="GO" id="GO:0043328">
    <property type="term" value="P:protein transport to vacuole involved in ubiquitin-dependent protein catabolic process via the multivesicular body sorting pathway"/>
    <property type="evidence" value="ECO:0007669"/>
    <property type="project" value="TreeGrafter"/>
</dbReference>
<evidence type="ECO:0000256" key="1">
    <source>
        <dbReference type="ARBA" id="ARBA00004177"/>
    </source>
</evidence>
<dbReference type="PANTHER" id="PTHR23030:SF30">
    <property type="entry name" value="TYROSINE-PROTEIN PHOSPHATASE NON-RECEPTOR TYPE 23"/>
    <property type="match status" value="1"/>
</dbReference>
<dbReference type="GO" id="GO:0045022">
    <property type="term" value="P:early endosome to late endosome transport"/>
    <property type="evidence" value="ECO:0007669"/>
    <property type="project" value="TreeGrafter"/>
</dbReference>
<feature type="region of interest" description="Disordered" evidence="6">
    <location>
        <begin position="811"/>
        <end position="852"/>
    </location>
</feature>
<feature type="region of interest" description="Disordered" evidence="6">
    <location>
        <begin position="774"/>
        <end position="797"/>
    </location>
</feature>
<evidence type="ECO:0000259" key="7">
    <source>
        <dbReference type="PROSITE" id="PS51180"/>
    </source>
</evidence>
<feature type="compositionally biased region" description="Polar residues" evidence="6">
    <location>
        <begin position="715"/>
        <end position="732"/>
    </location>
</feature>
<evidence type="ECO:0000313" key="10">
    <source>
        <dbReference type="Proteomes" id="UP000663829"/>
    </source>
</evidence>
<dbReference type="PROSITE" id="PS51180">
    <property type="entry name" value="BRO1"/>
    <property type="match status" value="1"/>
</dbReference>
<evidence type="ECO:0000313" key="8">
    <source>
        <dbReference type="EMBL" id="CAF0803217.1"/>
    </source>
</evidence>
<feature type="compositionally biased region" description="Low complexity" evidence="6">
    <location>
        <begin position="917"/>
        <end position="932"/>
    </location>
</feature>
<organism evidence="8 10">
    <name type="scientific">Didymodactylos carnosus</name>
    <dbReference type="NCBI Taxonomy" id="1234261"/>
    <lineage>
        <taxon>Eukaryota</taxon>
        <taxon>Metazoa</taxon>
        <taxon>Spiralia</taxon>
        <taxon>Gnathifera</taxon>
        <taxon>Rotifera</taxon>
        <taxon>Eurotatoria</taxon>
        <taxon>Bdelloidea</taxon>
        <taxon>Philodinida</taxon>
        <taxon>Philodinidae</taxon>
        <taxon>Didymodactylos</taxon>
    </lineage>
</organism>
<evidence type="ECO:0000256" key="6">
    <source>
        <dbReference type="SAM" id="MobiDB-lite"/>
    </source>
</evidence>
<dbReference type="AlphaFoldDB" id="A0A813SVU6"/>
<dbReference type="GO" id="GO:0005768">
    <property type="term" value="C:endosome"/>
    <property type="evidence" value="ECO:0007669"/>
    <property type="project" value="UniProtKB-SubCell"/>
</dbReference>
<gene>
    <name evidence="8" type="ORF">GPM918_LOCUS3630</name>
    <name evidence="9" type="ORF">SRO942_LOCUS3630</name>
</gene>
<feature type="region of interest" description="Disordered" evidence="6">
    <location>
        <begin position="708"/>
        <end position="735"/>
    </location>
</feature>
<proteinExistence type="predicted"/>
<reference evidence="8" key="1">
    <citation type="submission" date="2021-02" db="EMBL/GenBank/DDBJ databases">
        <authorList>
            <person name="Nowell W R."/>
        </authorList>
    </citation>
    <scope>NUCLEOTIDE SEQUENCE</scope>
</reference>
<dbReference type="EMBL" id="CAJOBC010000455">
    <property type="protein sequence ID" value="CAF3588421.1"/>
    <property type="molecule type" value="Genomic_DNA"/>
</dbReference>
<evidence type="ECO:0000256" key="3">
    <source>
        <dbReference type="ARBA" id="ARBA00022490"/>
    </source>
</evidence>
<dbReference type="Gene3D" id="1.20.120.560">
    <property type="entry name" value="alix/aip1 in complex with the ypdl late domain"/>
    <property type="match status" value="1"/>
</dbReference>
<protein>
    <recommendedName>
        <fullName evidence="7">BRO1 domain-containing protein</fullName>
    </recommendedName>
</protein>
<keyword evidence="10" id="KW-1185">Reference proteome</keyword>
<evidence type="ECO:0000256" key="4">
    <source>
        <dbReference type="ARBA" id="ARBA00022753"/>
    </source>
</evidence>
<accession>A0A813SVU6</accession>
<dbReference type="PANTHER" id="PTHR23030">
    <property type="entry name" value="PCD6 INTERACTING PROTEIN-RELATED"/>
    <property type="match status" value="1"/>
</dbReference>
<evidence type="ECO:0000313" key="9">
    <source>
        <dbReference type="EMBL" id="CAF3588421.1"/>
    </source>
</evidence>